<feature type="domain" description="ORC1/DEAH AAA+ ATPase" evidence="2">
    <location>
        <begin position="42"/>
        <end position="170"/>
    </location>
</feature>
<organism evidence="3 4">
    <name type="scientific">Candidatus Venteria ishoeyi</name>
    <dbReference type="NCBI Taxonomy" id="1899563"/>
    <lineage>
        <taxon>Bacteria</taxon>
        <taxon>Pseudomonadati</taxon>
        <taxon>Pseudomonadota</taxon>
        <taxon>Gammaproteobacteria</taxon>
        <taxon>Thiotrichales</taxon>
        <taxon>Thiotrichaceae</taxon>
        <taxon>Venteria</taxon>
    </lineage>
</organism>
<dbReference type="Pfam" id="PF13401">
    <property type="entry name" value="AAA_22"/>
    <property type="match status" value="1"/>
</dbReference>
<dbReference type="Proteomes" id="UP000236724">
    <property type="component" value="Unassembled WGS sequence"/>
</dbReference>
<dbReference type="GO" id="GO:0042834">
    <property type="term" value="F:peptidoglycan binding"/>
    <property type="evidence" value="ECO:0007669"/>
    <property type="project" value="InterPro"/>
</dbReference>
<dbReference type="InterPro" id="IPR052026">
    <property type="entry name" value="ExeA_AAA_ATPase_DNA-bind"/>
</dbReference>
<evidence type="ECO:0000259" key="2">
    <source>
        <dbReference type="Pfam" id="PF13401"/>
    </source>
</evidence>
<dbReference type="RefSeq" id="WP_103921382.1">
    <property type="nucleotide sequence ID" value="NZ_FMSV02000540.1"/>
</dbReference>
<proteinExistence type="predicted"/>
<sequence>MYYEYFGLNSPPFKITPDPQLFYRGEERGLMLDALVYAVGNGEGVVKVTGEVGSGKTMLCRMLPEKLPEQVEVLYLANPRLTPDTILQAIAMEMDLQFTNDVNHLQLMQRLHETLLQKHSEKKQVLLLVEEAQGMPLETLEEIRLLSNLETSQHKLLQIILFGQPELDDNLKHKSIRQLRERITHHFYLPPLLDIRGYLDFRMQIVGYRGPSVFSASALRTLKHYSLGLLRRVNILADKALLAAFSDNTHSVSKKHILLAAKDSGYQEQTLRGWQRMSLASMGFILLVGLAIFAANHWLPGKLFSMPWLPIGQSTLTPASITASTMASEPPINKWFQVGDQPLPVITIVTPEPSAPRLETPEHSRFFSFDQSLSLTNIDLPQKMRYSKNWKENPDKARYYIQLMRLNSDNPIVLRKALAQDNLQTLQNHLYLIKNKANIWLLIYAGFNNRKQAQAALHQLPNSLTVYKPFIRSIE</sequence>
<keyword evidence="1" id="KW-0812">Transmembrane</keyword>
<gene>
    <name evidence="3" type="ORF">MBHS_03645</name>
</gene>
<name>A0A1H6FCE7_9GAMM</name>
<dbReference type="Gene3D" id="3.40.50.300">
    <property type="entry name" value="P-loop containing nucleotide triphosphate hydrolases"/>
    <property type="match status" value="1"/>
</dbReference>
<dbReference type="InterPro" id="IPR027417">
    <property type="entry name" value="P-loop_NTPase"/>
</dbReference>
<dbReference type="SUPFAM" id="SSF52540">
    <property type="entry name" value="P-loop containing nucleoside triphosphate hydrolases"/>
    <property type="match status" value="1"/>
</dbReference>
<dbReference type="InterPro" id="IPR036680">
    <property type="entry name" value="SPOR-like_sf"/>
</dbReference>
<feature type="transmembrane region" description="Helical" evidence="1">
    <location>
        <begin position="279"/>
        <end position="299"/>
    </location>
</feature>
<dbReference type="Gene3D" id="3.30.70.1070">
    <property type="entry name" value="Sporulation related repeat"/>
    <property type="match status" value="1"/>
</dbReference>
<keyword evidence="1" id="KW-1133">Transmembrane helix</keyword>
<dbReference type="PANTHER" id="PTHR35894">
    <property type="entry name" value="GENERAL SECRETION PATHWAY PROTEIN A-RELATED"/>
    <property type="match status" value="1"/>
</dbReference>
<dbReference type="OrthoDB" id="9780149at2"/>
<evidence type="ECO:0000256" key="1">
    <source>
        <dbReference type="SAM" id="Phobius"/>
    </source>
</evidence>
<keyword evidence="4" id="KW-1185">Reference proteome</keyword>
<dbReference type="GO" id="GO:0016887">
    <property type="term" value="F:ATP hydrolysis activity"/>
    <property type="evidence" value="ECO:0007669"/>
    <property type="project" value="InterPro"/>
</dbReference>
<dbReference type="AlphaFoldDB" id="A0A1H6FCE7"/>
<keyword evidence="1" id="KW-0472">Membrane</keyword>
<evidence type="ECO:0000313" key="3">
    <source>
        <dbReference type="EMBL" id="SEH07760.1"/>
    </source>
</evidence>
<protein>
    <recommendedName>
        <fullName evidence="2">ORC1/DEAH AAA+ ATPase domain-containing protein</fullName>
    </recommendedName>
</protein>
<dbReference type="EMBL" id="FMSV02000540">
    <property type="protein sequence ID" value="SEH07760.1"/>
    <property type="molecule type" value="Genomic_DNA"/>
</dbReference>
<evidence type="ECO:0000313" key="4">
    <source>
        <dbReference type="Proteomes" id="UP000236724"/>
    </source>
</evidence>
<accession>A0A1H6FCE7</accession>
<dbReference type="PANTHER" id="PTHR35894:SF1">
    <property type="entry name" value="PHOSPHORIBULOKINASE _ URIDINE KINASE FAMILY"/>
    <property type="match status" value="1"/>
</dbReference>
<reference evidence="3 4" key="1">
    <citation type="submission" date="2016-10" db="EMBL/GenBank/DDBJ databases">
        <authorList>
            <person name="de Groot N.N."/>
        </authorList>
    </citation>
    <scope>NUCLEOTIDE SEQUENCE [LARGE SCALE GENOMIC DNA]</scope>
    <source>
        <strain evidence="3">MBHS1</strain>
    </source>
</reference>
<dbReference type="InterPro" id="IPR049945">
    <property type="entry name" value="AAA_22"/>
</dbReference>